<keyword evidence="3" id="KW-1185">Reference proteome</keyword>
<protein>
    <recommendedName>
        <fullName evidence="4">SirA-like protein</fullName>
    </recommendedName>
</protein>
<name>A0ABM7H8U4_9EURY</name>
<feature type="compositionally biased region" description="Gly residues" evidence="1">
    <location>
        <begin position="23"/>
        <end position="33"/>
    </location>
</feature>
<feature type="compositionally biased region" description="Polar residues" evidence="1">
    <location>
        <begin position="1"/>
        <end position="10"/>
    </location>
</feature>
<gene>
    <name evidence="2" type="ORF">MchiMG62_24610</name>
</gene>
<evidence type="ECO:0000313" key="2">
    <source>
        <dbReference type="EMBL" id="BBL69280.1"/>
    </source>
</evidence>
<reference evidence="2 3" key="1">
    <citation type="submission" date="2019-06" db="EMBL/GenBank/DDBJ databases">
        <title>Complete genome sequence of Methanoculleus chikugoensis strain MG62.</title>
        <authorList>
            <person name="Asakawa S."/>
            <person name="Dianou D."/>
        </authorList>
    </citation>
    <scope>NUCLEOTIDE SEQUENCE [LARGE SCALE GENOMIC DNA]</scope>
    <source>
        <strain evidence="2 3">MG62</strain>
    </source>
</reference>
<accession>A0ABM7H8U4</accession>
<dbReference type="Proteomes" id="UP000824969">
    <property type="component" value="Chromosome"/>
</dbReference>
<evidence type="ECO:0008006" key="4">
    <source>
        <dbReference type="Google" id="ProtNLM"/>
    </source>
</evidence>
<dbReference type="CDD" id="cd00291">
    <property type="entry name" value="SirA_YedF_YeeD"/>
    <property type="match status" value="1"/>
</dbReference>
<dbReference type="EMBL" id="AP019781">
    <property type="protein sequence ID" value="BBL69280.1"/>
    <property type="molecule type" value="Genomic_DNA"/>
</dbReference>
<evidence type="ECO:0000256" key="1">
    <source>
        <dbReference type="SAM" id="MobiDB-lite"/>
    </source>
</evidence>
<feature type="region of interest" description="Disordered" evidence="1">
    <location>
        <begin position="1"/>
        <end position="76"/>
    </location>
</feature>
<organism evidence="2 3">
    <name type="scientific">Methanoculleus chikugoensis</name>
    <dbReference type="NCBI Taxonomy" id="118126"/>
    <lineage>
        <taxon>Archaea</taxon>
        <taxon>Methanobacteriati</taxon>
        <taxon>Methanobacteriota</taxon>
        <taxon>Stenosarchaea group</taxon>
        <taxon>Methanomicrobia</taxon>
        <taxon>Methanomicrobiales</taxon>
        <taxon>Methanomicrobiaceae</taxon>
        <taxon>Methanoculleus</taxon>
    </lineage>
</organism>
<evidence type="ECO:0000313" key="3">
    <source>
        <dbReference type="Proteomes" id="UP000824969"/>
    </source>
</evidence>
<proteinExistence type="predicted"/>
<sequence>MPCSIATTPEGTLIWDGAASGAPGSGTFPGRGTGFPCAFRNGGQEMEQENEPGRSRTAGLSCPMPITMMKGADGPAAEEDIRRRGDRMGHEIVKFEEDDGATRFVIRKMK</sequence>